<evidence type="ECO:0000256" key="1">
    <source>
        <dbReference type="ARBA" id="ARBA00023002"/>
    </source>
</evidence>
<dbReference type="Pfam" id="PF20463">
    <property type="entry name" value="PDH_C"/>
    <property type="match status" value="1"/>
</dbReference>
<dbReference type="InterPro" id="IPR008244">
    <property type="entry name" value="Chor_mut/prephenate_DH_T"/>
</dbReference>
<dbReference type="InterPro" id="IPR046825">
    <property type="entry name" value="PDH_C"/>
</dbReference>
<dbReference type="GO" id="GO:0006571">
    <property type="term" value="P:tyrosine biosynthetic process"/>
    <property type="evidence" value="ECO:0007669"/>
    <property type="project" value="UniProtKB-UniPathway"/>
</dbReference>
<keyword evidence="1 2" id="KW-0560">Oxidoreductase</keyword>
<dbReference type="PIRSF" id="PIRSF001499">
    <property type="entry name" value="Chor_mut_pdh_Tpr"/>
    <property type="match status" value="1"/>
</dbReference>
<protein>
    <recommendedName>
        <fullName evidence="2">T-protein</fullName>
    </recommendedName>
</protein>
<sequence>MSDSLSPEQQLQQLRQQIDAVDSELVELLARRARITQQVGQIKQRLQQPLYVPEREQSLLQARRQQARAAGVSPSLVEDVLRRIIRESYATQAPAAEQVTAKQHKRVMVVGGGGALGGLFVRLFRQSGYQVDVIEQQDWPLTAADVADADLVLISVPIALTQQVIEALPELPPSCILADLTSIKQAPLTAMQAKHSGPVVGLHPMFGPKVPNLAKQLIAVKVSAEPQQVDWLLSQLQRWGAYLQPVEAAEHDRAMALIQVMRHLSTYVYGMHLMQEQADISGLLSLSSPIYRLELMMVGRLFAQNAELYADIIMAEPNNFAMIRRYLTQFDSCLTQLEKGDKAGFIDGFEQVRAFFGDYAEQFLRDSQSLLLAADDARQFP</sequence>
<keyword evidence="6" id="KW-1185">Reference proteome</keyword>
<organism evidence="5 6">
    <name type="scientific">Idiomarina xiamenensis 10-D-4</name>
    <dbReference type="NCBI Taxonomy" id="740709"/>
    <lineage>
        <taxon>Bacteria</taxon>
        <taxon>Pseudomonadati</taxon>
        <taxon>Pseudomonadota</taxon>
        <taxon>Gammaproteobacteria</taxon>
        <taxon>Alteromonadales</taxon>
        <taxon>Idiomarinaceae</taxon>
        <taxon>Idiomarina</taxon>
    </lineage>
</organism>
<keyword evidence="2" id="KW-0520">NAD</keyword>
<evidence type="ECO:0000313" key="6">
    <source>
        <dbReference type="Proteomes" id="UP000014115"/>
    </source>
</evidence>
<dbReference type="InterPro" id="IPR008927">
    <property type="entry name" value="6-PGluconate_DH-like_C_sf"/>
</dbReference>
<dbReference type="PROSITE" id="PS51176">
    <property type="entry name" value="PDH_ADH"/>
    <property type="match status" value="1"/>
</dbReference>
<dbReference type="Gene3D" id="1.20.59.10">
    <property type="entry name" value="Chorismate mutase"/>
    <property type="match status" value="1"/>
</dbReference>
<dbReference type="GO" id="GO:0008977">
    <property type="term" value="F:prephenate dehydrogenase (NAD+) activity"/>
    <property type="evidence" value="ECO:0007669"/>
    <property type="project" value="InterPro"/>
</dbReference>
<dbReference type="SMART" id="SM00830">
    <property type="entry name" value="CM_2"/>
    <property type="match status" value="1"/>
</dbReference>
<dbReference type="STRING" id="740709.A10D4_06306"/>
<dbReference type="eggNOG" id="COG1605">
    <property type="taxonomic scope" value="Bacteria"/>
</dbReference>
<dbReference type="GO" id="GO:0070403">
    <property type="term" value="F:NAD+ binding"/>
    <property type="evidence" value="ECO:0007669"/>
    <property type="project" value="InterPro"/>
</dbReference>
<dbReference type="NCBIfam" id="TIGR01799">
    <property type="entry name" value="CM_T"/>
    <property type="match status" value="1"/>
</dbReference>
<dbReference type="UniPathway" id="UPA00122">
    <property type="reaction ID" value="UER00961"/>
</dbReference>
<evidence type="ECO:0000259" key="3">
    <source>
        <dbReference type="PROSITE" id="PS51168"/>
    </source>
</evidence>
<gene>
    <name evidence="5" type="primary">tyrA</name>
    <name evidence="5" type="ORF">A10D4_06306</name>
</gene>
<keyword evidence="2" id="KW-0028">Amino-acid biosynthesis</keyword>
<reference evidence="5 6" key="1">
    <citation type="journal article" date="2012" name="J. Bacteriol.">
        <title>Genome Sequence of Idiomarina xiamenensis Type Strain 10-D-4.</title>
        <authorList>
            <person name="Lai Q."/>
            <person name="Wang L."/>
            <person name="Wang W."/>
            <person name="Shao Z."/>
        </authorList>
    </citation>
    <scope>NUCLEOTIDE SEQUENCE [LARGE SCALE GENOMIC DNA]</scope>
    <source>
        <strain evidence="5 6">10-D-4</strain>
    </source>
</reference>
<dbReference type="Pfam" id="PF01817">
    <property type="entry name" value="CM_2"/>
    <property type="match status" value="1"/>
</dbReference>
<dbReference type="NCBIfam" id="NF008400">
    <property type="entry name" value="PRK11199.1"/>
    <property type="match status" value="1"/>
</dbReference>
<evidence type="ECO:0000256" key="2">
    <source>
        <dbReference type="PIRNR" id="PIRNR001499"/>
    </source>
</evidence>
<dbReference type="Proteomes" id="UP000014115">
    <property type="component" value="Unassembled WGS sequence"/>
</dbReference>
<dbReference type="Gene3D" id="1.10.3660.10">
    <property type="entry name" value="6-phosphogluconate dehydrogenase C-terminal like domain"/>
    <property type="match status" value="1"/>
</dbReference>
<dbReference type="InterPro" id="IPR036291">
    <property type="entry name" value="NAD(P)-bd_dom_sf"/>
</dbReference>
<dbReference type="PANTHER" id="PTHR21363">
    <property type="entry name" value="PREPHENATE DEHYDROGENASE"/>
    <property type="match status" value="1"/>
</dbReference>
<dbReference type="Gene3D" id="3.40.50.720">
    <property type="entry name" value="NAD(P)-binding Rossmann-like Domain"/>
    <property type="match status" value="1"/>
</dbReference>
<comment type="caution">
    <text evidence="5">The sequence shown here is derived from an EMBL/GenBank/DDBJ whole genome shotgun (WGS) entry which is preliminary data.</text>
</comment>
<dbReference type="PATRIC" id="fig|740709.3.peg.1286"/>
<dbReference type="InterPro" id="IPR036263">
    <property type="entry name" value="Chorismate_II_sf"/>
</dbReference>
<dbReference type="InterPro" id="IPR002701">
    <property type="entry name" value="CM_II_prokaryot"/>
</dbReference>
<dbReference type="GO" id="GO:0004106">
    <property type="term" value="F:chorismate mutase activity"/>
    <property type="evidence" value="ECO:0007669"/>
    <property type="project" value="InterPro"/>
</dbReference>
<evidence type="ECO:0000313" key="5">
    <source>
        <dbReference type="EMBL" id="EKE84281.1"/>
    </source>
</evidence>
<dbReference type="InterPro" id="IPR011277">
    <property type="entry name" value="CM_T"/>
</dbReference>
<dbReference type="SUPFAM" id="SSF48179">
    <property type="entry name" value="6-phosphogluconate dehydrogenase C-terminal domain-like"/>
    <property type="match status" value="1"/>
</dbReference>
<keyword evidence="2" id="KW-0963">Cytoplasm</keyword>
<dbReference type="GO" id="GO:0046417">
    <property type="term" value="P:chorismate metabolic process"/>
    <property type="evidence" value="ECO:0007669"/>
    <property type="project" value="InterPro"/>
</dbReference>
<comment type="subcellular location">
    <subcellularLocation>
        <location evidence="2">Cytoplasm</location>
    </subcellularLocation>
</comment>
<feature type="domain" description="Prephenate/arogenate dehydrogenase" evidence="4">
    <location>
        <begin position="105"/>
        <end position="367"/>
    </location>
</feature>
<dbReference type="RefSeq" id="WP_008488427.1">
    <property type="nucleotide sequence ID" value="NZ_AMRG01000006.1"/>
</dbReference>
<dbReference type="InterPro" id="IPR046826">
    <property type="entry name" value="PDH_N"/>
</dbReference>
<feature type="domain" description="Chorismate mutase" evidence="3">
    <location>
        <begin position="5"/>
        <end position="96"/>
    </location>
</feature>
<proteinExistence type="predicted"/>
<dbReference type="SUPFAM" id="SSF51735">
    <property type="entry name" value="NAD(P)-binding Rossmann-fold domains"/>
    <property type="match status" value="1"/>
</dbReference>
<keyword evidence="2" id="KW-0827">Tyrosine biosynthesis</keyword>
<accession>K2JLD6</accession>
<dbReference type="PANTHER" id="PTHR21363:SF0">
    <property type="entry name" value="PREPHENATE DEHYDROGENASE [NADP(+)]"/>
    <property type="match status" value="1"/>
</dbReference>
<dbReference type="Pfam" id="PF02153">
    <property type="entry name" value="PDH_N"/>
    <property type="match status" value="1"/>
</dbReference>
<dbReference type="EMBL" id="AMRG01000006">
    <property type="protein sequence ID" value="EKE84281.1"/>
    <property type="molecule type" value="Genomic_DNA"/>
</dbReference>
<name>K2JLD6_9GAMM</name>
<evidence type="ECO:0000259" key="4">
    <source>
        <dbReference type="PROSITE" id="PS51176"/>
    </source>
</evidence>
<dbReference type="SUPFAM" id="SSF48600">
    <property type="entry name" value="Chorismate mutase II"/>
    <property type="match status" value="1"/>
</dbReference>
<dbReference type="InterPro" id="IPR003099">
    <property type="entry name" value="Prephen_DH"/>
</dbReference>
<keyword evidence="2 5" id="KW-0413">Isomerase</keyword>
<dbReference type="UniPathway" id="UPA00120">
    <property type="reaction ID" value="UER00203"/>
</dbReference>
<dbReference type="InterPro" id="IPR036979">
    <property type="entry name" value="CM_dom_sf"/>
</dbReference>
<comment type="pathway">
    <text evidence="2">Amino-acid biosynthesis; L-tyrosine biosynthesis; (4-hydroxyphenyl)pyruvate from prephenate (NAD(+) route): step 1/1.</text>
</comment>
<dbReference type="InterPro" id="IPR050812">
    <property type="entry name" value="Preph/Arog_dehydrog"/>
</dbReference>
<dbReference type="OrthoDB" id="6198144at2"/>
<keyword evidence="2" id="KW-0057">Aromatic amino acid biosynthesis</keyword>
<dbReference type="GO" id="GO:0005737">
    <property type="term" value="C:cytoplasm"/>
    <property type="evidence" value="ECO:0007669"/>
    <property type="project" value="UniProtKB-SubCell"/>
</dbReference>
<dbReference type="AlphaFoldDB" id="K2JLD6"/>
<dbReference type="eggNOG" id="COG0287">
    <property type="taxonomic scope" value="Bacteria"/>
</dbReference>
<dbReference type="PROSITE" id="PS51168">
    <property type="entry name" value="CHORISMATE_MUT_2"/>
    <property type="match status" value="1"/>
</dbReference>
<comment type="pathway">
    <text evidence="2">Metabolic intermediate biosynthesis; prephenate biosynthesis; prephenate from chorismate: step 1/1.</text>
</comment>
<dbReference type="GO" id="GO:0004665">
    <property type="term" value="F:prephenate dehydrogenase (NADP+) activity"/>
    <property type="evidence" value="ECO:0007669"/>
    <property type="project" value="InterPro"/>
</dbReference>